<dbReference type="GO" id="GO:0005634">
    <property type="term" value="C:nucleus"/>
    <property type="evidence" value="ECO:0007669"/>
    <property type="project" value="UniProtKB-SubCell"/>
</dbReference>
<comment type="subcellular location">
    <subcellularLocation>
        <location evidence="1 4">Nucleus</location>
    </subcellularLocation>
</comment>
<accession>A5B7U0</accession>
<evidence type="ECO:0000256" key="2">
    <source>
        <dbReference type="ARBA" id="ARBA00022478"/>
    </source>
</evidence>
<dbReference type="GO" id="GO:0006352">
    <property type="term" value="P:DNA-templated transcription initiation"/>
    <property type="evidence" value="ECO:0007669"/>
    <property type="project" value="UniProtKB-UniRule"/>
</dbReference>
<sequence length="214" mass="23141">MKSFKEVHIRPLFSISVCLLFILTTTLVASARVQSSLKDTGVRTSGPVPPSAASSCTHIGGHNGGDHPPCHSSPHQDAVSMAKAAVPPPPPPTASSCTHVYMFFLSLIEHTLRLPPHLLDLSLDKTIQGELESQFLDKVIADLGLCISVYDIRSIDGDFVFPADGASTYTIRFQVQSVSYSPVPVEQPKESKPFTPMVILIYVCVLDMPTILSL</sequence>
<dbReference type="EMBL" id="AM449674">
    <property type="protein sequence ID" value="CAN76547.1"/>
    <property type="molecule type" value="Genomic_DNA"/>
</dbReference>
<feature type="region of interest" description="Disordered" evidence="5">
    <location>
        <begin position="39"/>
        <end position="90"/>
    </location>
</feature>
<dbReference type="FunFam" id="3.30.1490.120:FF:000002">
    <property type="entry name" value="DNA-directed RNA polymerase III subunit RPC8"/>
    <property type="match status" value="1"/>
</dbReference>
<evidence type="ECO:0000256" key="3">
    <source>
        <dbReference type="ARBA" id="ARBA00023163"/>
    </source>
</evidence>
<keyword evidence="2 4" id="KW-0240">DNA-directed RNA polymerase</keyword>
<protein>
    <recommendedName>
        <fullName evidence="4">DNA-directed RNA polymerase subunit</fullName>
    </recommendedName>
</protein>
<comment type="function">
    <text evidence="4">DNA-dependent RNA polymerase which catalyzes the transcription of DNA into RNA using the four ribonucleoside triphosphates as substrates.</text>
</comment>
<dbReference type="Pfam" id="PF03876">
    <property type="entry name" value="SHS2_Rpb7-N"/>
    <property type="match status" value="1"/>
</dbReference>
<organism evidence="7">
    <name type="scientific">Vitis vinifera</name>
    <name type="common">Grape</name>
    <dbReference type="NCBI Taxonomy" id="29760"/>
    <lineage>
        <taxon>Eukaryota</taxon>
        <taxon>Viridiplantae</taxon>
        <taxon>Streptophyta</taxon>
        <taxon>Embryophyta</taxon>
        <taxon>Tracheophyta</taxon>
        <taxon>Spermatophyta</taxon>
        <taxon>Magnoliopsida</taxon>
        <taxon>eudicotyledons</taxon>
        <taxon>Gunneridae</taxon>
        <taxon>Pentapetalae</taxon>
        <taxon>rosids</taxon>
        <taxon>Vitales</taxon>
        <taxon>Vitaceae</taxon>
        <taxon>Viteae</taxon>
        <taxon>Vitis</taxon>
    </lineage>
</organism>
<dbReference type="AlphaFoldDB" id="A5B7U0"/>
<evidence type="ECO:0000259" key="6">
    <source>
        <dbReference type="Pfam" id="PF03876"/>
    </source>
</evidence>
<evidence type="ECO:0000313" key="7">
    <source>
        <dbReference type="EMBL" id="CAN76547.1"/>
    </source>
</evidence>
<reference evidence="7" key="1">
    <citation type="journal article" date="2007" name="PLoS ONE">
        <title>The first genome sequence of an elite grapevine cultivar (Pinot noir Vitis vinifera L.): coping with a highly heterozygous genome.</title>
        <authorList>
            <person name="Velasco R."/>
            <person name="Zharkikh A."/>
            <person name="Troggio M."/>
            <person name="Cartwright D.A."/>
            <person name="Cestaro A."/>
            <person name="Pruss D."/>
            <person name="Pindo M."/>
            <person name="FitzGerald L.M."/>
            <person name="Vezzulli S."/>
            <person name="Reid J."/>
            <person name="Malacarne G."/>
            <person name="Iliev D."/>
            <person name="Coppola G."/>
            <person name="Wardell B."/>
            <person name="Micheletti D."/>
            <person name="Macalma T."/>
            <person name="Facci M."/>
            <person name="Mitchell J.T."/>
            <person name="Perazzolli M."/>
            <person name="Eldredge G."/>
            <person name="Gatto P."/>
            <person name="Oyzerski R."/>
            <person name="Moretto M."/>
            <person name="Gutin N."/>
            <person name="Stefanini M."/>
            <person name="Chen Y."/>
            <person name="Segala C."/>
            <person name="Davenport C."/>
            <person name="Dematte L."/>
            <person name="Mraz A."/>
            <person name="Battilana J."/>
            <person name="Stormo K."/>
            <person name="Costa F."/>
            <person name="Tao Q."/>
            <person name="Si-Ammour A."/>
            <person name="Harkins T."/>
            <person name="Lackey A."/>
            <person name="Perbost C."/>
            <person name="Taillon B."/>
            <person name="Stella A."/>
            <person name="Solovyev V."/>
            <person name="Fawcett J.A."/>
            <person name="Sterck L."/>
            <person name="Vandepoele K."/>
            <person name="Grando S.M."/>
            <person name="Toppo S."/>
            <person name="Moser C."/>
            <person name="Lanchbury J."/>
            <person name="Bogden R."/>
            <person name="Skolnick M."/>
            <person name="Sgaramella V."/>
            <person name="Bhatnagar S.K."/>
            <person name="Fontana P."/>
            <person name="Gutin A."/>
            <person name="Van de Peer Y."/>
            <person name="Salamini F."/>
            <person name="Viola R."/>
        </authorList>
    </citation>
    <scope>NUCLEOTIDE SEQUENCE</scope>
</reference>
<dbReference type="InterPro" id="IPR005576">
    <property type="entry name" value="Rpb7-like_N"/>
</dbReference>
<dbReference type="InterPro" id="IPR045113">
    <property type="entry name" value="Rpb7-like"/>
</dbReference>
<feature type="domain" description="RNA polymerase Rpb7-like N-terminal" evidence="6">
    <location>
        <begin position="109"/>
        <end position="165"/>
    </location>
</feature>
<proteinExistence type="predicted"/>
<dbReference type="ExpressionAtlas" id="A5B7U0">
    <property type="expression patterns" value="baseline"/>
</dbReference>
<name>A5B7U0_VITVI</name>
<keyword evidence="3 4" id="KW-0804">Transcription</keyword>
<dbReference type="PANTHER" id="PTHR12709">
    <property type="entry name" value="DNA-DIRECTED RNA POLYMERASE II, III"/>
    <property type="match status" value="1"/>
</dbReference>
<dbReference type="GO" id="GO:0000428">
    <property type="term" value="C:DNA-directed RNA polymerase complex"/>
    <property type="evidence" value="ECO:0007669"/>
    <property type="project" value="UniProtKB-KW"/>
</dbReference>
<dbReference type="SUPFAM" id="SSF88798">
    <property type="entry name" value="N-terminal, heterodimerisation domain of RBP7 (RpoE)"/>
    <property type="match status" value="1"/>
</dbReference>
<gene>
    <name evidence="7" type="ORF">VITISV_042492</name>
</gene>
<evidence type="ECO:0000256" key="1">
    <source>
        <dbReference type="ARBA" id="ARBA00004123"/>
    </source>
</evidence>
<dbReference type="InterPro" id="IPR036898">
    <property type="entry name" value="RNA_pol_Rpb7-like_N_sf"/>
</dbReference>
<dbReference type="Gene3D" id="3.30.1490.120">
    <property type="entry name" value="RNA polymerase Rpb7-like, N-terminal domain"/>
    <property type="match status" value="1"/>
</dbReference>
<evidence type="ECO:0000256" key="4">
    <source>
        <dbReference type="RuleBase" id="RU369086"/>
    </source>
</evidence>
<dbReference type="PANTHER" id="PTHR12709:SF1">
    <property type="entry name" value="DNA-DIRECTED RNA POLYMERASE III SUBUNIT RPC8"/>
    <property type="match status" value="1"/>
</dbReference>
<keyword evidence="4" id="KW-0539">Nucleus</keyword>
<evidence type="ECO:0000256" key="5">
    <source>
        <dbReference type="SAM" id="MobiDB-lite"/>
    </source>
</evidence>